<dbReference type="KEGG" id="bbes:BESB_016670"/>
<feature type="region of interest" description="Disordered" evidence="1">
    <location>
        <begin position="629"/>
        <end position="651"/>
    </location>
</feature>
<feature type="region of interest" description="Disordered" evidence="1">
    <location>
        <begin position="454"/>
        <end position="493"/>
    </location>
</feature>
<accession>A0A2A9M335</accession>
<dbReference type="VEuPathDB" id="ToxoDB:BESB_016670"/>
<feature type="compositionally biased region" description="Polar residues" evidence="1">
    <location>
        <begin position="542"/>
        <end position="551"/>
    </location>
</feature>
<evidence type="ECO:0000256" key="1">
    <source>
        <dbReference type="SAM" id="MobiDB-lite"/>
    </source>
</evidence>
<feature type="region of interest" description="Disordered" evidence="1">
    <location>
        <begin position="146"/>
        <end position="184"/>
    </location>
</feature>
<keyword evidence="3" id="KW-1185">Reference proteome</keyword>
<feature type="region of interest" description="Disordered" evidence="1">
    <location>
        <begin position="368"/>
        <end position="389"/>
    </location>
</feature>
<gene>
    <name evidence="2" type="ORF">BESB_016670</name>
</gene>
<feature type="region of interest" description="Disordered" evidence="1">
    <location>
        <begin position="282"/>
        <end position="301"/>
    </location>
</feature>
<proteinExistence type="predicted"/>
<evidence type="ECO:0000313" key="2">
    <source>
        <dbReference type="EMBL" id="PFH32349.1"/>
    </source>
</evidence>
<dbReference type="EMBL" id="NWUJ01000011">
    <property type="protein sequence ID" value="PFH32349.1"/>
    <property type="molecule type" value="Genomic_DNA"/>
</dbReference>
<organism evidence="2 3">
    <name type="scientific">Besnoitia besnoiti</name>
    <name type="common">Apicomplexan protozoan</name>
    <dbReference type="NCBI Taxonomy" id="94643"/>
    <lineage>
        <taxon>Eukaryota</taxon>
        <taxon>Sar</taxon>
        <taxon>Alveolata</taxon>
        <taxon>Apicomplexa</taxon>
        <taxon>Conoidasida</taxon>
        <taxon>Coccidia</taxon>
        <taxon>Eucoccidiorida</taxon>
        <taxon>Eimeriorina</taxon>
        <taxon>Sarcocystidae</taxon>
        <taxon>Besnoitia</taxon>
    </lineage>
</organism>
<name>A0A2A9M335_BESBE</name>
<comment type="caution">
    <text evidence="2">The sequence shown here is derived from an EMBL/GenBank/DDBJ whole genome shotgun (WGS) entry which is preliminary data.</text>
</comment>
<feature type="compositionally biased region" description="Basic and acidic residues" evidence="1">
    <location>
        <begin position="719"/>
        <end position="729"/>
    </location>
</feature>
<dbReference type="Proteomes" id="UP000224006">
    <property type="component" value="Chromosome X"/>
</dbReference>
<feature type="region of interest" description="Disordered" evidence="1">
    <location>
        <begin position="938"/>
        <end position="983"/>
    </location>
</feature>
<dbReference type="GeneID" id="40306728"/>
<feature type="compositionally biased region" description="Low complexity" evidence="1">
    <location>
        <begin position="467"/>
        <end position="483"/>
    </location>
</feature>
<feature type="region of interest" description="Disordered" evidence="1">
    <location>
        <begin position="514"/>
        <end position="599"/>
    </location>
</feature>
<protein>
    <submittedName>
        <fullName evidence="2">Uncharacterized protein</fullName>
    </submittedName>
</protein>
<feature type="region of interest" description="Disordered" evidence="1">
    <location>
        <begin position="701"/>
        <end position="757"/>
    </location>
</feature>
<feature type="compositionally biased region" description="Basic and acidic residues" evidence="1">
    <location>
        <begin position="514"/>
        <end position="527"/>
    </location>
</feature>
<sequence length="983" mass="104908">MAPMPSHSLPCRCSCDSFNMHASSSPRVPFSVSASESPSPPSFLPFGSLYYLILACSVDEYAEYRQKEAPRRMDATLAAAISLAFHGEKYLRVLPFLTHDEIENLNFSADPRNNRNVHYFHVPSSFPCKEDLSSSAASSVSVAAAGVENASTPAAEGFEESPRRRRPAEGERSGDEVEQERGEKRVRGVLVVDSVGAKRAPHEVERLNDVSFGPGGAPVRVKSAQETTWSGSAAPKANTVGPTCLSEKNREAEVGTEDVSDDELDQGFSSFFYYAPKTPMAADSPRGLGGSSRPGRHADQSSTSFFLRASSPFSPLKWTHSPTSVRWRLPGSFASTPRRMLVASPAFSFEWHQVLPVTPQFVGSLVPSSLSSPPPVSQTSSASPTSGDVSAAVTPFSGFPWSSLTASASRFSSSLSPQLPSAGASPPSPPSPLFPPVACIRLEFGGSASTARGSASDFFSKFPRTPPSEASAPSRRAASPSEPQTAATSSYLQSRPPLDTCAFFEEAAMRGFRRRDSSGEAGIERRAGSPGRSLAGELASAQAATNGSDVSWESVEGGVGDRGDLGRGKSDSAPPVEKEPPARRGRSLSRDRNRSGDEGFASVSGVLSRFFGLSEARNGRISLPAGNAGEGKRIGSDGGGGLQTRGKTAGWNAVGDPVREWSLSVPSESLPAPLRQAAANVTLSWRLAPLLLVHTARDKTQAEKVGSGQPRGHSGLPDVDVRTWRDPRQGRGGTDENAFQRSEQGKGGAGVSGMGREWTVGVGDRHAQIPREPLMGGGTVGGSSLKERQKYERGDGVQQIQNGEEAPNLRLDQEERMFFLLTQRVTVDLPDQGPWSFSFYLNHTLPVESAFLSAAALCDLSDEAPHERRGLSDAEGLPLFSYSSFSAPKGTSLPSFSRVPFYVRRQSCLAAVGTERQFETEVRKERVKALHAMRAREKKEVLVPTKGRQSKGEDEGRTQMPQGGACVGGNSGLVSVEGVKQET</sequence>
<feature type="compositionally biased region" description="Basic and acidic residues" evidence="1">
    <location>
        <begin position="559"/>
        <end position="597"/>
    </location>
</feature>
<dbReference type="AlphaFoldDB" id="A0A2A9M335"/>
<evidence type="ECO:0000313" key="3">
    <source>
        <dbReference type="Proteomes" id="UP000224006"/>
    </source>
</evidence>
<feature type="compositionally biased region" description="Low complexity" evidence="1">
    <location>
        <begin position="368"/>
        <end position="386"/>
    </location>
</feature>
<feature type="compositionally biased region" description="Basic and acidic residues" evidence="1">
    <location>
        <begin position="167"/>
        <end position="184"/>
    </location>
</feature>
<feature type="compositionally biased region" description="Polar residues" evidence="1">
    <location>
        <begin position="484"/>
        <end position="493"/>
    </location>
</feature>
<reference evidence="2 3" key="1">
    <citation type="submission" date="2017-09" db="EMBL/GenBank/DDBJ databases">
        <title>Genome sequencing of Besnoitia besnoiti strain Bb-Ger1.</title>
        <authorList>
            <person name="Schares G."/>
            <person name="Venepally P."/>
            <person name="Lorenzi H.A."/>
        </authorList>
    </citation>
    <scope>NUCLEOTIDE SEQUENCE [LARGE SCALE GENOMIC DNA]</scope>
    <source>
        <strain evidence="2 3">Bb-Ger1</strain>
    </source>
</reference>
<dbReference type="RefSeq" id="XP_029216358.1">
    <property type="nucleotide sequence ID" value="XM_029360382.1"/>
</dbReference>